<proteinExistence type="predicted"/>
<dbReference type="Proteomes" id="UP001162131">
    <property type="component" value="Unassembled WGS sequence"/>
</dbReference>
<name>A0AAU9IKA3_9CILI</name>
<organism evidence="1 2">
    <name type="scientific">Blepharisma stoltei</name>
    <dbReference type="NCBI Taxonomy" id="1481888"/>
    <lineage>
        <taxon>Eukaryota</taxon>
        <taxon>Sar</taxon>
        <taxon>Alveolata</taxon>
        <taxon>Ciliophora</taxon>
        <taxon>Postciliodesmatophora</taxon>
        <taxon>Heterotrichea</taxon>
        <taxon>Heterotrichida</taxon>
        <taxon>Blepharismidae</taxon>
        <taxon>Blepharisma</taxon>
    </lineage>
</organism>
<keyword evidence="2" id="KW-1185">Reference proteome</keyword>
<sequence>MRWLLGAPQGIANEKLYMDSGMLGLEHQLALRSLNYRLKLEGEAKKGTMLGNLYLMNKQKGLTWVRTCSRWTDLVNFSGLR</sequence>
<gene>
    <name evidence="1" type="ORF">BSTOLATCC_MIC7142</name>
</gene>
<dbReference type="AlphaFoldDB" id="A0AAU9IKA3"/>
<comment type="caution">
    <text evidence="1">The sequence shown here is derived from an EMBL/GenBank/DDBJ whole genome shotgun (WGS) entry which is preliminary data.</text>
</comment>
<reference evidence="1" key="1">
    <citation type="submission" date="2021-09" db="EMBL/GenBank/DDBJ databases">
        <authorList>
            <consortium name="AG Swart"/>
            <person name="Singh M."/>
            <person name="Singh A."/>
            <person name="Seah K."/>
            <person name="Emmerich C."/>
        </authorList>
    </citation>
    <scope>NUCLEOTIDE SEQUENCE</scope>
    <source>
        <strain evidence="1">ATCC30299</strain>
    </source>
</reference>
<dbReference type="EMBL" id="CAJZBQ010000008">
    <property type="protein sequence ID" value="CAG9312613.1"/>
    <property type="molecule type" value="Genomic_DNA"/>
</dbReference>
<evidence type="ECO:0000313" key="2">
    <source>
        <dbReference type="Proteomes" id="UP001162131"/>
    </source>
</evidence>
<evidence type="ECO:0000313" key="1">
    <source>
        <dbReference type="EMBL" id="CAG9312613.1"/>
    </source>
</evidence>
<protein>
    <submittedName>
        <fullName evidence="1">Uncharacterized protein</fullName>
    </submittedName>
</protein>
<accession>A0AAU9IKA3</accession>